<protein>
    <submittedName>
        <fullName evidence="2">Uncharacterized protein</fullName>
    </submittedName>
</protein>
<dbReference type="STRING" id="86666.SAMN04490247_0901"/>
<reference evidence="3" key="1">
    <citation type="submission" date="2016-10" db="EMBL/GenBank/DDBJ databases">
        <authorList>
            <person name="Varghese N."/>
            <person name="Submissions S."/>
        </authorList>
    </citation>
    <scope>NUCLEOTIDE SEQUENCE [LARGE SCALE GENOMIC DNA]</scope>
    <source>
        <strain evidence="3">DSM 4771</strain>
    </source>
</reference>
<proteinExistence type="predicted"/>
<evidence type="ECO:0000313" key="3">
    <source>
        <dbReference type="Proteomes" id="UP000199225"/>
    </source>
</evidence>
<keyword evidence="1" id="KW-0472">Membrane</keyword>
<keyword evidence="1" id="KW-1133">Transmembrane helix</keyword>
<feature type="transmembrane region" description="Helical" evidence="1">
    <location>
        <begin position="6"/>
        <end position="24"/>
    </location>
</feature>
<evidence type="ECO:0000256" key="1">
    <source>
        <dbReference type="SAM" id="Phobius"/>
    </source>
</evidence>
<keyword evidence="1" id="KW-0812">Transmembrane</keyword>
<gene>
    <name evidence="2" type="ORF">SAMN04490247_0901</name>
</gene>
<dbReference type="RefSeq" id="WP_093192473.1">
    <property type="nucleotide sequence ID" value="NZ_FNEV01000002.1"/>
</dbReference>
<feature type="transmembrane region" description="Helical" evidence="1">
    <location>
        <begin position="63"/>
        <end position="87"/>
    </location>
</feature>
<accession>A0A1G8R994</accession>
<dbReference type="AlphaFoldDB" id="A0A1G8R994"/>
<dbReference type="Proteomes" id="UP000199225">
    <property type="component" value="Unassembled WGS sequence"/>
</dbReference>
<evidence type="ECO:0000313" key="2">
    <source>
        <dbReference type="EMBL" id="SDJ13499.1"/>
    </source>
</evidence>
<dbReference type="EMBL" id="FNEV01000002">
    <property type="protein sequence ID" value="SDJ13499.1"/>
    <property type="molecule type" value="Genomic_DNA"/>
</dbReference>
<sequence length="95" mass="10860">MLIDKLLIMTIAGMLIISVYFAKITRMTGFSKWSRFILSLSSGWILALTTISVSLFLRSLLPFPVVMMYVSVVLAFVAFISFQIFLYHEDGEKRN</sequence>
<feature type="transmembrane region" description="Helical" evidence="1">
    <location>
        <begin position="36"/>
        <end position="57"/>
    </location>
</feature>
<name>A0A1G8R994_9BACI</name>
<keyword evidence="3" id="KW-1185">Reference proteome</keyword>
<organism evidence="2 3">
    <name type="scientific">Salimicrobium halophilum</name>
    <dbReference type="NCBI Taxonomy" id="86666"/>
    <lineage>
        <taxon>Bacteria</taxon>
        <taxon>Bacillati</taxon>
        <taxon>Bacillota</taxon>
        <taxon>Bacilli</taxon>
        <taxon>Bacillales</taxon>
        <taxon>Bacillaceae</taxon>
        <taxon>Salimicrobium</taxon>
    </lineage>
</organism>